<keyword evidence="1" id="KW-0690">Ribosome biogenesis</keyword>
<dbReference type="InterPro" id="IPR012977">
    <property type="entry name" value="SDA1_N"/>
</dbReference>
<feature type="region of interest" description="Disordered" evidence="2">
    <location>
        <begin position="524"/>
        <end position="577"/>
    </location>
</feature>
<dbReference type="Proteomes" id="UP000324897">
    <property type="component" value="Chromosome 2"/>
</dbReference>
<reference evidence="5 6" key="1">
    <citation type="journal article" date="2019" name="Sci. Rep.">
        <title>A high-quality genome of Eragrostis curvula grass provides insights into Poaceae evolution and supports new strategies to enhance forage quality.</title>
        <authorList>
            <person name="Carballo J."/>
            <person name="Santos B.A.C.M."/>
            <person name="Zappacosta D."/>
            <person name="Garbus I."/>
            <person name="Selva J.P."/>
            <person name="Gallo C.A."/>
            <person name="Diaz A."/>
            <person name="Albertini E."/>
            <person name="Caccamo M."/>
            <person name="Echenique V."/>
        </authorList>
    </citation>
    <scope>NUCLEOTIDE SEQUENCE [LARGE SCALE GENOMIC DNA]</scope>
    <source>
        <strain evidence="6">cv. Victoria</strain>
        <tissue evidence="5">Leaf</tissue>
    </source>
</reference>
<evidence type="ECO:0000313" key="6">
    <source>
        <dbReference type="Proteomes" id="UP000324897"/>
    </source>
</evidence>
<feature type="compositionally biased region" description="Polar residues" evidence="2">
    <location>
        <begin position="259"/>
        <end position="269"/>
    </location>
</feature>
<keyword evidence="3" id="KW-0732">Signal</keyword>
<name>A0A5J9USN9_9POAL</name>
<feature type="compositionally biased region" description="Acidic residues" evidence="2">
    <location>
        <begin position="275"/>
        <end position="290"/>
    </location>
</feature>
<protein>
    <recommendedName>
        <fullName evidence="1">Protein SDA1</fullName>
    </recommendedName>
</protein>
<comment type="caution">
    <text evidence="5">The sequence shown here is derived from an EMBL/GenBank/DDBJ whole genome shotgun (WGS) entry which is preliminary data.</text>
</comment>
<evidence type="ECO:0000256" key="1">
    <source>
        <dbReference type="RuleBase" id="RU365057"/>
    </source>
</evidence>
<dbReference type="GO" id="GO:0005730">
    <property type="term" value="C:nucleolus"/>
    <property type="evidence" value="ECO:0007669"/>
    <property type="project" value="UniProtKB-SubCell"/>
</dbReference>
<dbReference type="Pfam" id="PF08158">
    <property type="entry name" value="SDA1_HEAT"/>
    <property type="match status" value="1"/>
</dbReference>
<proteinExistence type="inferred from homology"/>
<feature type="chain" id="PRO_5023807519" description="Protein SDA1" evidence="3">
    <location>
        <begin position="19"/>
        <end position="577"/>
    </location>
</feature>
<feature type="region of interest" description="Disordered" evidence="2">
    <location>
        <begin position="237"/>
        <end position="400"/>
    </location>
</feature>
<evidence type="ECO:0000259" key="4">
    <source>
        <dbReference type="Pfam" id="PF08158"/>
    </source>
</evidence>
<feature type="compositionally biased region" description="Acidic residues" evidence="2">
    <location>
        <begin position="354"/>
        <end position="386"/>
    </location>
</feature>
<comment type="similarity">
    <text evidence="1">Belongs to the SDA1 family.</text>
</comment>
<dbReference type="GO" id="GO:0000055">
    <property type="term" value="P:ribosomal large subunit export from nucleus"/>
    <property type="evidence" value="ECO:0007669"/>
    <property type="project" value="UniProtKB-UniRule"/>
</dbReference>
<dbReference type="OrthoDB" id="2196187at2759"/>
<dbReference type="InterPro" id="IPR027312">
    <property type="entry name" value="Sda1"/>
</dbReference>
<keyword evidence="1" id="KW-0653">Protein transport</keyword>
<gene>
    <name evidence="5" type="ORF">EJB05_29170</name>
</gene>
<feature type="compositionally biased region" description="Basic and acidic residues" evidence="2">
    <location>
        <begin position="237"/>
        <end position="246"/>
    </location>
</feature>
<feature type="signal peptide" evidence="3">
    <location>
        <begin position="1"/>
        <end position="18"/>
    </location>
</feature>
<feature type="compositionally biased region" description="Basic residues" evidence="2">
    <location>
        <begin position="551"/>
        <end position="577"/>
    </location>
</feature>
<dbReference type="GO" id="GO:0042273">
    <property type="term" value="P:ribosomal large subunit biogenesis"/>
    <property type="evidence" value="ECO:0007669"/>
    <property type="project" value="UniProtKB-UniRule"/>
</dbReference>
<evidence type="ECO:0000256" key="2">
    <source>
        <dbReference type="SAM" id="MobiDB-lite"/>
    </source>
</evidence>
<dbReference type="PANTHER" id="PTHR12730:SF0">
    <property type="entry name" value="PROTEIN SDA1 HOMOLOG"/>
    <property type="match status" value="1"/>
</dbReference>
<dbReference type="EMBL" id="RWGY01000013">
    <property type="protein sequence ID" value="TVU26616.1"/>
    <property type="molecule type" value="Genomic_DNA"/>
</dbReference>
<dbReference type="AlphaFoldDB" id="A0A5J9USN9"/>
<accession>A0A5J9USN9</accession>
<dbReference type="GO" id="GO:0015031">
    <property type="term" value="P:protein transport"/>
    <property type="evidence" value="ECO:0007669"/>
    <property type="project" value="UniProtKB-KW"/>
</dbReference>
<keyword evidence="1" id="KW-0813">Transport</keyword>
<dbReference type="Gramene" id="TVU26616">
    <property type="protein sequence ID" value="TVU26616"/>
    <property type="gene ID" value="EJB05_29170"/>
</dbReference>
<keyword evidence="6" id="KW-1185">Reference proteome</keyword>
<dbReference type="PANTHER" id="PTHR12730">
    <property type="entry name" value="HSDA/SDA1-RELATED"/>
    <property type="match status" value="1"/>
</dbReference>
<organism evidence="5 6">
    <name type="scientific">Eragrostis curvula</name>
    <name type="common">weeping love grass</name>
    <dbReference type="NCBI Taxonomy" id="38414"/>
    <lineage>
        <taxon>Eukaryota</taxon>
        <taxon>Viridiplantae</taxon>
        <taxon>Streptophyta</taxon>
        <taxon>Embryophyta</taxon>
        <taxon>Tracheophyta</taxon>
        <taxon>Spermatophyta</taxon>
        <taxon>Magnoliopsida</taxon>
        <taxon>Liliopsida</taxon>
        <taxon>Poales</taxon>
        <taxon>Poaceae</taxon>
        <taxon>PACMAD clade</taxon>
        <taxon>Chloridoideae</taxon>
        <taxon>Eragrostideae</taxon>
        <taxon>Eragrostidinae</taxon>
        <taxon>Eragrostis</taxon>
    </lineage>
</organism>
<feature type="domain" description="SDA1 N-terminal" evidence="4">
    <location>
        <begin position="3"/>
        <end position="209"/>
    </location>
</feature>
<comment type="subcellular location">
    <subcellularLocation>
        <location evidence="1">Nucleus</location>
        <location evidence="1">Nucleolus</location>
    </subcellularLocation>
</comment>
<evidence type="ECO:0000256" key="3">
    <source>
        <dbReference type="SAM" id="SignalP"/>
    </source>
</evidence>
<evidence type="ECO:0000313" key="5">
    <source>
        <dbReference type="EMBL" id="TVU26616.1"/>
    </source>
</evidence>
<comment type="function">
    <text evidence="1">Required for 60S pre-ribosomal subunits export to the cytoplasm.</text>
</comment>
<feature type="non-terminal residue" evidence="5">
    <location>
        <position position="1"/>
    </location>
</feature>
<keyword evidence="1" id="KW-0539">Nucleus</keyword>
<sequence length="577" mass="64926">MLAIMIAAISYLLRYENAQHDDDTDASSSEDEATQNPQIILSKEDVYKRVIRSLKRQQRKSAEATSPSCYSPLTYLKDPQAFAEKVFSQLQKCNERFEVRMMMLKVISRTIGLHHLVLLNFYPYLQRYVQPHQRDVTTILAAAVQACHDMVPPDAVKPLFKQIVKQFVHDRSRPEAIAVGLNVVREICMRMPLMMNEDLLQDLVLYKRSHEKAVSIAARSLVTLFREIWPSLLVKKDRGRPVDPARPKAFGEVTVASDVPSTELLNENISSEREGSDDESDASDSDDEGDLPPSPVTKEIIDGSFDAYNLDAPEGTEEEDDKDEGHGTSYRDSSEYDDALEDYSNSYLDGDADRSDEDIDHDEEMSESINDSEDEGSDQDEDSDEEDKSKGNGNVPKRKLNDYIGQLNAADASLPAPKRLAGAKKAEDFKRIKELKAKKDAKLALAQHGLRKAGRLYETGVSSLVRGALPPSLMATHTYGDTCLTCIYILIQAHVKVKLSKLERVAHIKAGRVDREPYVAKSFTKKKKTGGLSNKQKQHKKMMPLAATRAKAARSRLEKKQRHKRTGNQFRGRKAWK</sequence>